<dbReference type="EC" id="3.6.1.-" evidence="2"/>
<protein>
    <recommendedName>
        <fullName evidence="2">Decapping nuclease</fullName>
        <ecNumber evidence="2">3.6.1.-</ecNumber>
    </recommendedName>
</protein>
<feature type="compositionally biased region" description="Gly residues" evidence="3">
    <location>
        <begin position="137"/>
        <end position="147"/>
    </location>
</feature>
<feature type="compositionally biased region" description="Gly residues" evidence="3">
    <location>
        <begin position="120"/>
        <end position="129"/>
    </location>
</feature>
<evidence type="ECO:0000256" key="2">
    <source>
        <dbReference type="RuleBase" id="RU367113"/>
    </source>
</evidence>
<comment type="similarity">
    <text evidence="1 2">Belongs to the DXO/Dom3Z family.</text>
</comment>
<accession>A0ABD1XW10</accession>
<evidence type="ECO:0000313" key="5">
    <source>
        <dbReference type="EMBL" id="KAL2613130.1"/>
    </source>
</evidence>
<dbReference type="GO" id="GO:0016787">
    <property type="term" value="F:hydrolase activity"/>
    <property type="evidence" value="ECO:0007669"/>
    <property type="project" value="UniProtKB-KW"/>
</dbReference>
<feature type="compositionally biased region" description="Acidic residues" evidence="3">
    <location>
        <begin position="1"/>
        <end position="62"/>
    </location>
</feature>
<dbReference type="InterPro" id="IPR013961">
    <property type="entry name" value="RAI1"/>
</dbReference>
<keyword evidence="2" id="KW-0479">Metal-binding</keyword>
<proteinExistence type="inferred from homology"/>
<evidence type="ECO:0000259" key="4">
    <source>
        <dbReference type="Pfam" id="PF08652"/>
    </source>
</evidence>
<feature type="region of interest" description="Disordered" evidence="3">
    <location>
        <begin position="1"/>
        <end position="147"/>
    </location>
</feature>
<keyword evidence="6" id="KW-1185">Reference proteome</keyword>
<dbReference type="AlphaFoldDB" id="A0ABD1XW10"/>
<comment type="subcellular location">
    <subcellularLocation>
        <location evidence="2">Nucleus</location>
    </subcellularLocation>
</comment>
<organism evidence="5 6">
    <name type="scientific">Riccia fluitans</name>
    <dbReference type="NCBI Taxonomy" id="41844"/>
    <lineage>
        <taxon>Eukaryota</taxon>
        <taxon>Viridiplantae</taxon>
        <taxon>Streptophyta</taxon>
        <taxon>Embryophyta</taxon>
        <taxon>Marchantiophyta</taxon>
        <taxon>Marchantiopsida</taxon>
        <taxon>Marchantiidae</taxon>
        <taxon>Marchantiales</taxon>
        <taxon>Ricciaceae</taxon>
        <taxon>Riccia</taxon>
    </lineage>
</organism>
<reference evidence="5 6" key="1">
    <citation type="submission" date="2024-09" db="EMBL/GenBank/DDBJ databases">
        <title>Chromosome-scale assembly of Riccia fluitans.</title>
        <authorList>
            <person name="Paukszto L."/>
            <person name="Sawicki J."/>
            <person name="Karawczyk K."/>
            <person name="Piernik-Szablinska J."/>
            <person name="Szczecinska M."/>
            <person name="Mazdziarz M."/>
        </authorList>
    </citation>
    <scope>NUCLEOTIDE SEQUENCE [LARGE SCALE GENOMIC DNA]</scope>
    <source>
        <strain evidence="5">Rf_01</strain>
        <tissue evidence="5">Aerial parts of the thallus</tissue>
    </source>
</reference>
<evidence type="ECO:0000256" key="1">
    <source>
        <dbReference type="ARBA" id="ARBA00006562"/>
    </source>
</evidence>
<dbReference type="Proteomes" id="UP001605036">
    <property type="component" value="Unassembled WGS sequence"/>
</dbReference>
<keyword evidence="2" id="KW-0547">Nucleotide-binding</keyword>
<gene>
    <name evidence="5" type="ORF">R1flu_024822</name>
</gene>
<dbReference type="GO" id="GO:0046872">
    <property type="term" value="F:metal ion binding"/>
    <property type="evidence" value="ECO:0007669"/>
    <property type="project" value="UniProtKB-KW"/>
</dbReference>
<evidence type="ECO:0000256" key="3">
    <source>
        <dbReference type="SAM" id="MobiDB-lite"/>
    </source>
</evidence>
<dbReference type="PANTHER" id="PTHR12395">
    <property type="entry name" value="DOM-3 RELATED"/>
    <property type="match status" value="1"/>
</dbReference>
<dbReference type="Pfam" id="PF08652">
    <property type="entry name" value="RAI1"/>
    <property type="match status" value="1"/>
</dbReference>
<dbReference type="GO" id="GO:0005634">
    <property type="term" value="C:nucleus"/>
    <property type="evidence" value="ECO:0007669"/>
    <property type="project" value="UniProtKB-SubCell"/>
</dbReference>
<feature type="domain" description="RAI1-like" evidence="4">
    <location>
        <begin position="180"/>
        <end position="492"/>
    </location>
</feature>
<keyword evidence="2" id="KW-0694">RNA-binding</keyword>
<dbReference type="GO" id="GO:0000166">
    <property type="term" value="F:nucleotide binding"/>
    <property type="evidence" value="ECO:0007669"/>
    <property type="project" value="UniProtKB-KW"/>
</dbReference>
<evidence type="ECO:0000313" key="6">
    <source>
        <dbReference type="Proteomes" id="UP001605036"/>
    </source>
</evidence>
<dbReference type="InterPro" id="IPR039039">
    <property type="entry name" value="RAI1-like_fam"/>
</dbReference>
<dbReference type="GO" id="GO:0003723">
    <property type="term" value="F:RNA binding"/>
    <property type="evidence" value="ECO:0007669"/>
    <property type="project" value="UniProtKB-KW"/>
</dbReference>
<name>A0ABD1XW10_9MARC</name>
<comment type="function">
    <text evidence="2">Decapping enzyme for NAD-capped RNAs: specifically hydrolyzes the nicotinamide adenine dinucleotide (NAD) cap from a subset of RNAs by removing the entire NAD moiety from the 5'-end of an NAD-capped RNA.</text>
</comment>
<dbReference type="EMBL" id="JBHFFA010000007">
    <property type="protein sequence ID" value="KAL2613130.1"/>
    <property type="molecule type" value="Genomic_DNA"/>
</dbReference>
<keyword evidence="2" id="KW-0540">Nuclease</keyword>
<sequence>MRSTNEEDEEIEVDDDEEDEEEEEEVEEEGDIDEEIVEVEEDYNQPEEEEEEKDLFNSDDEDYAKTKAESALKPPRLPPPQSFPKRQDFHEASGGGGRFGGGRGGGRGGRFGGGDRDRYGGGGYGGGGPRHGRHHNSGGGGGGGGGGGRRFFNENLVAEMKLGAPGHNDANLRNKCPQIQEPSQLACFSRMRDGSVYMDDRGLRRFRSDILNEEGADLNEGFESFVEKKEDVDGSGFGDLLACLRKKGPPLDNIHFVTFRNNLNKILGTAYNRSDPWEMGVHKRRNTVYLFVRKTPEREQTEHQRRCCYWGYSFERLATEQPRSYSKSSNGAKRAASDDSVVDANVEFCAVIRTKIGPHRFIMGAEMDCYEQGRDGRKNFIELKTTRELDARTIDRFEREKLLKFWIQSFLAGVPRIVFGFRDDQGILVRTEMMSTKEITQRVKLKHFWEGGVCLAFADQVFCWLYGSVKENEDYLLRFLPNANRLELLRADSCPEVITKHLEELL</sequence>
<feature type="compositionally biased region" description="Gly residues" evidence="3">
    <location>
        <begin position="93"/>
        <end position="112"/>
    </location>
</feature>
<dbReference type="PANTHER" id="PTHR12395:SF9">
    <property type="entry name" value="DECAPPING AND EXORIBONUCLEASE PROTEIN"/>
    <property type="match status" value="1"/>
</dbReference>
<comment type="caution">
    <text evidence="5">The sequence shown here is derived from an EMBL/GenBank/DDBJ whole genome shotgun (WGS) entry which is preliminary data.</text>
</comment>
<keyword evidence="2" id="KW-0539">Nucleus</keyword>
<dbReference type="GO" id="GO:0004518">
    <property type="term" value="F:nuclease activity"/>
    <property type="evidence" value="ECO:0007669"/>
    <property type="project" value="UniProtKB-KW"/>
</dbReference>
<keyword evidence="2" id="KW-0378">Hydrolase</keyword>
<comment type="cofactor">
    <cofactor evidence="2">
        <name>a divalent metal cation</name>
        <dbReference type="ChEBI" id="CHEBI:60240"/>
    </cofactor>
</comment>